<dbReference type="RefSeq" id="WP_344803749.1">
    <property type="nucleotide sequence ID" value="NZ_BAABAB010000014.1"/>
</dbReference>
<feature type="transmembrane region" description="Helical" evidence="7">
    <location>
        <begin position="164"/>
        <end position="185"/>
    </location>
</feature>
<dbReference type="EMBL" id="BAABAB010000014">
    <property type="protein sequence ID" value="GAA3616975.1"/>
    <property type="molecule type" value="Genomic_DNA"/>
</dbReference>
<name>A0ABP6ZSQ5_9ACTN</name>
<feature type="transmembrane region" description="Helical" evidence="7">
    <location>
        <begin position="206"/>
        <end position="231"/>
    </location>
</feature>
<keyword evidence="5 7" id="KW-1133">Transmembrane helix</keyword>
<comment type="caution">
    <text evidence="9">The sequence shown here is derived from an EMBL/GenBank/DDBJ whole genome shotgun (WGS) entry which is preliminary data.</text>
</comment>
<comment type="similarity">
    <text evidence="7">Belongs to the binding-protein-dependent transport system permease family.</text>
</comment>
<feature type="transmembrane region" description="Helical" evidence="7">
    <location>
        <begin position="265"/>
        <end position="286"/>
    </location>
</feature>
<proteinExistence type="inferred from homology"/>
<evidence type="ECO:0000313" key="9">
    <source>
        <dbReference type="EMBL" id="GAA3616975.1"/>
    </source>
</evidence>
<accession>A0ABP6ZSQ5</accession>
<evidence type="ECO:0000313" key="10">
    <source>
        <dbReference type="Proteomes" id="UP001501490"/>
    </source>
</evidence>
<keyword evidence="2 7" id="KW-0813">Transport</keyword>
<evidence type="ECO:0000256" key="3">
    <source>
        <dbReference type="ARBA" id="ARBA00022475"/>
    </source>
</evidence>
<evidence type="ECO:0000256" key="2">
    <source>
        <dbReference type="ARBA" id="ARBA00022448"/>
    </source>
</evidence>
<dbReference type="CDD" id="cd06261">
    <property type="entry name" value="TM_PBP2"/>
    <property type="match status" value="1"/>
</dbReference>
<sequence>MSTSSDIGAALRVTAPAPVKSPVRRSSALGRIGRIVGIVFLLLAAVVALGPLLWTLSTSLRTPAEAFTNPPQWIPLHPDFSNYSAVFKEIPIARFFVNSVIVTVLIVVGQTVTCTLAGYAFAMIEFPGRNAIFVVFLATMMVPLQTIIIPVFVIIRYLGLSNSLMSLVVSALGSAFGTFLMRQYFMQMPRELGEAARIDGASHFQVFFSVYARMAGPAIATLAILNFSGFWAEFYRPLIFLQSQENFTLPLGLVALQGNLGTGSISVVLAGVVLAMLPSVILFVFAQRYFIAGVTAGSSR</sequence>
<dbReference type="SUPFAM" id="SSF161098">
    <property type="entry name" value="MetI-like"/>
    <property type="match status" value="1"/>
</dbReference>
<dbReference type="InterPro" id="IPR000515">
    <property type="entry name" value="MetI-like"/>
</dbReference>
<gene>
    <name evidence="9" type="ORF">GCM10022236_18840</name>
</gene>
<keyword evidence="10" id="KW-1185">Reference proteome</keyword>
<evidence type="ECO:0000256" key="1">
    <source>
        <dbReference type="ARBA" id="ARBA00004651"/>
    </source>
</evidence>
<evidence type="ECO:0000256" key="4">
    <source>
        <dbReference type="ARBA" id="ARBA00022692"/>
    </source>
</evidence>
<feature type="domain" description="ABC transmembrane type-1" evidence="8">
    <location>
        <begin position="96"/>
        <end position="286"/>
    </location>
</feature>
<evidence type="ECO:0000256" key="6">
    <source>
        <dbReference type="ARBA" id="ARBA00023136"/>
    </source>
</evidence>
<keyword evidence="3" id="KW-1003">Cell membrane</keyword>
<evidence type="ECO:0000256" key="5">
    <source>
        <dbReference type="ARBA" id="ARBA00022989"/>
    </source>
</evidence>
<keyword evidence="4 7" id="KW-0812">Transmembrane</keyword>
<protein>
    <submittedName>
        <fullName evidence="9">Carbohydrate ABC transporter permease</fullName>
    </submittedName>
</protein>
<dbReference type="PANTHER" id="PTHR43744">
    <property type="entry name" value="ABC TRANSPORTER PERMEASE PROTEIN MG189-RELATED-RELATED"/>
    <property type="match status" value="1"/>
</dbReference>
<dbReference type="InterPro" id="IPR035906">
    <property type="entry name" value="MetI-like_sf"/>
</dbReference>
<feature type="transmembrane region" description="Helical" evidence="7">
    <location>
        <begin position="133"/>
        <end position="158"/>
    </location>
</feature>
<evidence type="ECO:0000259" key="8">
    <source>
        <dbReference type="PROSITE" id="PS50928"/>
    </source>
</evidence>
<dbReference type="Pfam" id="PF00528">
    <property type="entry name" value="BPD_transp_1"/>
    <property type="match status" value="1"/>
</dbReference>
<comment type="subcellular location">
    <subcellularLocation>
        <location evidence="1 7">Cell membrane</location>
        <topology evidence="1 7">Multi-pass membrane protein</topology>
    </subcellularLocation>
</comment>
<organism evidence="9 10">
    <name type="scientific">Microlunatus ginsengisoli</name>
    <dbReference type="NCBI Taxonomy" id="363863"/>
    <lineage>
        <taxon>Bacteria</taxon>
        <taxon>Bacillati</taxon>
        <taxon>Actinomycetota</taxon>
        <taxon>Actinomycetes</taxon>
        <taxon>Propionibacteriales</taxon>
        <taxon>Propionibacteriaceae</taxon>
        <taxon>Microlunatus</taxon>
    </lineage>
</organism>
<dbReference type="Proteomes" id="UP001501490">
    <property type="component" value="Unassembled WGS sequence"/>
</dbReference>
<feature type="transmembrane region" description="Helical" evidence="7">
    <location>
        <begin position="32"/>
        <end position="54"/>
    </location>
</feature>
<feature type="transmembrane region" description="Helical" evidence="7">
    <location>
        <begin position="95"/>
        <end position="121"/>
    </location>
</feature>
<dbReference type="Gene3D" id="1.10.3720.10">
    <property type="entry name" value="MetI-like"/>
    <property type="match status" value="1"/>
</dbReference>
<evidence type="ECO:0000256" key="7">
    <source>
        <dbReference type="RuleBase" id="RU363032"/>
    </source>
</evidence>
<dbReference type="PROSITE" id="PS50928">
    <property type="entry name" value="ABC_TM1"/>
    <property type="match status" value="1"/>
</dbReference>
<keyword evidence="6 7" id="KW-0472">Membrane</keyword>
<dbReference type="PANTHER" id="PTHR43744:SF12">
    <property type="entry name" value="ABC TRANSPORTER PERMEASE PROTEIN MG189-RELATED"/>
    <property type="match status" value="1"/>
</dbReference>
<reference evidence="10" key="1">
    <citation type="journal article" date="2019" name="Int. J. Syst. Evol. Microbiol.">
        <title>The Global Catalogue of Microorganisms (GCM) 10K type strain sequencing project: providing services to taxonomists for standard genome sequencing and annotation.</title>
        <authorList>
            <consortium name="The Broad Institute Genomics Platform"/>
            <consortium name="The Broad Institute Genome Sequencing Center for Infectious Disease"/>
            <person name="Wu L."/>
            <person name="Ma J."/>
        </authorList>
    </citation>
    <scope>NUCLEOTIDE SEQUENCE [LARGE SCALE GENOMIC DNA]</scope>
    <source>
        <strain evidence="10">JCM 16929</strain>
    </source>
</reference>